<dbReference type="AlphaFoldDB" id="A0A1K1M3D0"/>
<dbReference type="InterPro" id="IPR007837">
    <property type="entry name" value="DinB"/>
</dbReference>
<evidence type="ECO:0000256" key="3">
    <source>
        <dbReference type="PIRSR" id="PIRSR607837-1"/>
    </source>
</evidence>
<dbReference type="InterPro" id="IPR034660">
    <property type="entry name" value="DinB/YfiT-like"/>
</dbReference>
<comment type="similarity">
    <text evidence="1">Belongs to the DinB family.</text>
</comment>
<evidence type="ECO:0000313" key="6">
    <source>
        <dbReference type="Proteomes" id="UP000183788"/>
    </source>
</evidence>
<accession>A0A1K1M3D0</accession>
<reference evidence="4 6" key="1">
    <citation type="submission" date="2016-11" db="EMBL/GenBank/DDBJ databases">
        <authorList>
            <person name="Jaros S."/>
            <person name="Januszkiewicz K."/>
            <person name="Wedrychowicz H."/>
        </authorList>
    </citation>
    <scope>NUCLEOTIDE SEQUENCE [LARGE SCALE GENOMIC DNA]</scope>
    <source>
        <strain evidence="4 6">DSM 784</strain>
    </source>
</reference>
<sequence length="164" mass="19171">MKATTTTLATETFTTPAQLLKHWQLHRNLTRKIINNFPEDKLFSYSVGGMRPFAELAMEFIGMAVPTLTGIITEKWEKFKHEEAPVTKQELLDLWDEQTEIINTLWPKIPAERFNDVVLAFGQWEMPVYLLVLYVVENEIHHRGQGYVYLRSLGIEPTPFYERD</sequence>
<evidence type="ECO:0000313" key="5">
    <source>
        <dbReference type="EMBL" id="WQG89714.1"/>
    </source>
</evidence>
<dbReference type="EMBL" id="FPIZ01000001">
    <property type="protein sequence ID" value="SFW17645.1"/>
    <property type="molecule type" value="Genomic_DNA"/>
</dbReference>
<dbReference type="SUPFAM" id="SSF109854">
    <property type="entry name" value="DinB/YfiT-like putative metalloenzymes"/>
    <property type="match status" value="1"/>
</dbReference>
<dbReference type="Proteomes" id="UP001326715">
    <property type="component" value="Chromosome"/>
</dbReference>
<gene>
    <name evidence="4" type="ORF">SAMN05661012_00412</name>
    <name evidence="5" type="ORF">SR876_32795</name>
</gene>
<evidence type="ECO:0000256" key="1">
    <source>
        <dbReference type="ARBA" id="ARBA00008635"/>
    </source>
</evidence>
<dbReference type="STRING" id="1004.SAMN05661012_00412"/>
<dbReference type="RefSeq" id="WP_072356936.1">
    <property type="nucleotide sequence ID" value="NZ_CBHWAX010000033.1"/>
</dbReference>
<evidence type="ECO:0000313" key="7">
    <source>
        <dbReference type="Proteomes" id="UP001326715"/>
    </source>
</evidence>
<keyword evidence="2 3" id="KW-0479">Metal-binding</keyword>
<evidence type="ECO:0000256" key="2">
    <source>
        <dbReference type="ARBA" id="ARBA00022723"/>
    </source>
</evidence>
<dbReference type="OrthoDB" id="119432at2"/>
<reference evidence="5 7" key="2">
    <citation type="submission" date="2023-11" db="EMBL/GenBank/DDBJ databases">
        <title>MicrobeMod: A computational toolkit for identifying prokaryotic methylation and restriction-modification with nanopore sequencing.</title>
        <authorList>
            <person name="Crits-Christoph A."/>
            <person name="Kang S.C."/>
            <person name="Lee H."/>
            <person name="Ostrov N."/>
        </authorList>
    </citation>
    <scope>NUCLEOTIDE SEQUENCE [LARGE SCALE GENOMIC DNA]</scope>
    <source>
        <strain evidence="5 7">ATCC 23090</strain>
    </source>
</reference>
<feature type="binding site" evidence="3">
    <location>
        <position position="142"/>
    </location>
    <ligand>
        <name>a divalent metal cation</name>
        <dbReference type="ChEBI" id="CHEBI:60240"/>
    </ligand>
</feature>
<dbReference type="Gene3D" id="1.20.120.450">
    <property type="entry name" value="dinb family like domain"/>
    <property type="match status" value="1"/>
</dbReference>
<evidence type="ECO:0000313" key="4">
    <source>
        <dbReference type="EMBL" id="SFW17645.1"/>
    </source>
</evidence>
<dbReference type="EMBL" id="CP140154">
    <property type="protein sequence ID" value="WQG89714.1"/>
    <property type="molecule type" value="Genomic_DNA"/>
</dbReference>
<protein>
    <submittedName>
        <fullName evidence="5">DinB family protein</fullName>
    </submittedName>
    <submittedName>
        <fullName evidence="4">Uncharacterized damage-inducible protein DinB (Forms a four-helix bundle)</fullName>
    </submittedName>
</protein>
<proteinExistence type="inferred from homology"/>
<organism evidence="4 6">
    <name type="scientific">Chitinophaga sancti</name>
    <dbReference type="NCBI Taxonomy" id="1004"/>
    <lineage>
        <taxon>Bacteria</taxon>
        <taxon>Pseudomonadati</taxon>
        <taxon>Bacteroidota</taxon>
        <taxon>Chitinophagia</taxon>
        <taxon>Chitinophagales</taxon>
        <taxon>Chitinophagaceae</taxon>
        <taxon>Chitinophaga</taxon>
    </lineage>
</organism>
<name>A0A1K1M3D0_9BACT</name>
<dbReference type="GO" id="GO:0046872">
    <property type="term" value="F:metal ion binding"/>
    <property type="evidence" value="ECO:0007669"/>
    <property type="project" value="UniProtKB-KW"/>
</dbReference>
<dbReference type="Pfam" id="PF05163">
    <property type="entry name" value="DinB"/>
    <property type="match status" value="1"/>
</dbReference>
<dbReference type="Proteomes" id="UP000183788">
    <property type="component" value="Unassembled WGS sequence"/>
</dbReference>
<keyword evidence="7" id="KW-1185">Reference proteome</keyword>